<dbReference type="EMBL" id="KF824534">
    <property type="protein sequence ID" value="AHG53102.1"/>
    <property type="molecule type" value="Genomic_DNA"/>
</dbReference>
<evidence type="ECO:0000313" key="2">
    <source>
        <dbReference type="EMBL" id="AMR57152.1"/>
    </source>
</evidence>
<reference evidence="2" key="2">
    <citation type="journal article" date="2016" name="Phycologia">
        <title>Complete mitochondrial genome, genetic diversity and molecular phylogeny of Gracilaria salicornia (Rhodophyta: Gracilariaceae).</title>
        <authorList>
            <person name="Song S.-L."/>
            <person name="Yong H.-S."/>
            <person name="Lim P.-E."/>
            <person name="Ng P.-K."/>
            <person name="Phang S.-M."/>
        </authorList>
    </citation>
    <scope>NUCLEOTIDE SEQUENCE</scope>
    <source>
        <strain evidence="2">GS1</strain>
    </source>
</reference>
<accession>W8DUG5</accession>
<geneLocation type="mitochondrion" evidence="1"/>
<protein>
    <submittedName>
        <fullName evidence="1">Uncharacterized protein</fullName>
    </submittedName>
</protein>
<name>W8DUG5_9FLOR</name>
<dbReference type="AlphaFoldDB" id="W8DUG5"/>
<keyword evidence="1" id="KW-0496">Mitochondrion</keyword>
<evidence type="ECO:0000313" key="1">
    <source>
        <dbReference type="EMBL" id="AHG53102.1"/>
    </source>
</evidence>
<dbReference type="EMBL" id="KT373903">
    <property type="protein sequence ID" value="AMR57152.1"/>
    <property type="molecule type" value="Genomic_DNA"/>
</dbReference>
<sequence>MNQFRLSNQFNFIDMFDSLDNTLSKNKNFFVLNILNYFQVFCKLKKISRISSANYLFLECLVSQKTLLLNNKSRKKQNSVFLKVTIRNIKKFLFLEVLLHTVFLIHQPVIKWYKIKIEFLDLLWPPLVLDKLLLNTPLWDNFMICAK</sequence>
<gene>
    <name evidence="2" type="primary">orf148</name>
</gene>
<dbReference type="RefSeq" id="YP_009019515.1">
    <property type="nucleotide sequence ID" value="NC_023784.1"/>
</dbReference>
<proteinExistence type="predicted"/>
<organism evidence="1">
    <name type="scientific">Gracilaria salicornia</name>
    <dbReference type="NCBI Taxonomy" id="172968"/>
    <lineage>
        <taxon>Eukaryota</taxon>
        <taxon>Rhodophyta</taxon>
        <taxon>Florideophyceae</taxon>
        <taxon>Rhodymeniophycidae</taxon>
        <taxon>Gracilariales</taxon>
        <taxon>Gracilariaceae</taxon>
        <taxon>Gracilaria</taxon>
    </lineage>
</organism>
<reference evidence="1" key="1">
    <citation type="journal article" date="2014" name="Phycologia">
        <title>Highly conserved organellar genomes in the Gracilariales as inferred using new data from the Hawaiian invasive red alga Gracilaria salicornia (Rhodophyta).</title>
        <authorList>
            <person name="Campbell M.A."/>
            <person name="Presting G.G."/>
            <person name="Bennett M.S."/>
            <person name="Sherwood A.R."/>
        </authorList>
    </citation>
    <scope>NUCLEOTIDE SEQUENCE</scope>
</reference>